<dbReference type="AlphaFoldDB" id="A0A1M7TIQ9"/>
<protein>
    <submittedName>
        <fullName evidence="1">Uncharacterized protein</fullName>
    </submittedName>
</protein>
<dbReference type="EMBL" id="LT670849">
    <property type="protein sequence ID" value="SHN70600.1"/>
    <property type="molecule type" value="Genomic_DNA"/>
</dbReference>
<organism evidence="1 2">
    <name type="scientific">Bradyrhizobium erythrophlei</name>
    <dbReference type="NCBI Taxonomy" id="1437360"/>
    <lineage>
        <taxon>Bacteria</taxon>
        <taxon>Pseudomonadati</taxon>
        <taxon>Pseudomonadota</taxon>
        <taxon>Alphaproteobacteria</taxon>
        <taxon>Hyphomicrobiales</taxon>
        <taxon>Nitrobacteraceae</taxon>
        <taxon>Bradyrhizobium</taxon>
    </lineage>
</organism>
<dbReference type="Proteomes" id="UP000184096">
    <property type="component" value="Chromosome I"/>
</dbReference>
<reference evidence="2" key="1">
    <citation type="submission" date="2016-11" db="EMBL/GenBank/DDBJ databases">
        <authorList>
            <person name="Varghese N."/>
            <person name="Submissions S."/>
        </authorList>
    </citation>
    <scope>NUCLEOTIDE SEQUENCE [LARGE SCALE GENOMIC DNA]</scope>
    <source>
        <strain evidence="2">GAS401</strain>
    </source>
</reference>
<sequence length="51" mass="6145">MNTNAIRTRVRNVNGDSIRFFAMRNPKKPIMHRTTYVQHQREAWHHNGRLS</sequence>
<evidence type="ECO:0000313" key="1">
    <source>
        <dbReference type="EMBL" id="SHN70600.1"/>
    </source>
</evidence>
<evidence type="ECO:0000313" key="2">
    <source>
        <dbReference type="Proteomes" id="UP000184096"/>
    </source>
</evidence>
<name>A0A1M7TIQ9_9BRAD</name>
<accession>A0A1M7TIQ9</accession>
<keyword evidence="2" id="KW-1185">Reference proteome</keyword>
<gene>
    <name evidence="1" type="ORF">SAMN05444170_1782</name>
</gene>
<proteinExistence type="predicted"/>